<accession>A0ABU1JEE0</accession>
<reference evidence="3 4" key="1">
    <citation type="submission" date="2023-07" db="EMBL/GenBank/DDBJ databases">
        <title>Sequencing the genomes of 1000 actinobacteria strains.</title>
        <authorList>
            <person name="Klenk H.-P."/>
        </authorList>
    </citation>
    <scope>NUCLEOTIDE SEQUENCE [LARGE SCALE GENOMIC DNA]</scope>
    <source>
        <strain evidence="3 4">DSM 14555</strain>
    </source>
</reference>
<dbReference type="Pfam" id="PF01476">
    <property type="entry name" value="LysM"/>
    <property type="match status" value="1"/>
</dbReference>
<keyword evidence="4" id="KW-1185">Reference proteome</keyword>
<evidence type="ECO:0000259" key="2">
    <source>
        <dbReference type="PROSITE" id="PS51782"/>
    </source>
</evidence>
<dbReference type="PROSITE" id="PS51782">
    <property type="entry name" value="LYSM"/>
    <property type="match status" value="1"/>
</dbReference>
<dbReference type="SMART" id="SM00257">
    <property type="entry name" value="LysM"/>
    <property type="match status" value="1"/>
</dbReference>
<comment type="caution">
    <text evidence="3">The sequence shown here is derived from an EMBL/GenBank/DDBJ whole genome shotgun (WGS) entry which is preliminary data.</text>
</comment>
<evidence type="ECO:0000313" key="4">
    <source>
        <dbReference type="Proteomes" id="UP001185069"/>
    </source>
</evidence>
<dbReference type="EMBL" id="JAVDQF010000001">
    <property type="protein sequence ID" value="MDR6270799.1"/>
    <property type="molecule type" value="Genomic_DNA"/>
</dbReference>
<dbReference type="Gene3D" id="3.10.350.10">
    <property type="entry name" value="LysM domain"/>
    <property type="match status" value="1"/>
</dbReference>
<feature type="chain" id="PRO_5046471091" evidence="1">
    <location>
        <begin position="22"/>
        <end position="84"/>
    </location>
</feature>
<evidence type="ECO:0000313" key="3">
    <source>
        <dbReference type="EMBL" id="MDR6270799.1"/>
    </source>
</evidence>
<feature type="domain" description="LysM" evidence="2">
    <location>
        <begin position="32"/>
        <end position="81"/>
    </location>
</feature>
<dbReference type="Proteomes" id="UP001185069">
    <property type="component" value="Unassembled WGS sequence"/>
</dbReference>
<proteinExistence type="predicted"/>
<gene>
    <name evidence="3" type="ORF">JOE69_003037</name>
</gene>
<dbReference type="SUPFAM" id="SSF54106">
    <property type="entry name" value="LysM domain"/>
    <property type="match status" value="1"/>
</dbReference>
<keyword evidence="1" id="KW-0732">Signal</keyword>
<dbReference type="InterPro" id="IPR036779">
    <property type="entry name" value="LysM_dom_sf"/>
</dbReference>
<evidence type="ECO:0000256" key="1">
    <source>
        <dbReference type="SAM" id="SignalP"/>
    </source>
</evidence>
<sequence>MLLLAVAALVLSGFLTAPLKAGVDVGAGSATSKVTVGSGESIWSIAADSGVNRDLRDVVAEIVQLNELGSSVLSPGQQIFVPTK</sequence>
<organism evidence="3 4">
    <name type="scientific">Arthrobacter russicus</name>
    <dbReference type="NCBI Taxonomy" id="172040"/>
    <lineage>
        <taxon>Bacteria</taxon>
        <taxon>Bacillati</taxon>
        <taxon>Actinomycetota</taxon>
        <taxon>Actinomycetes</taxon>
        <taxon>Micrococcales</taxon>
        <taxon>Micrococcaceae</taxon>
        <taxon>Arthrobacter</taxon>
    </lineage>
</organism>
<protein>
    <submittedName>
        <fullName evidence="3">LysM repeat protein</fullName>
    </submittedName>
</protein>
<feature type="signal peptide" evidence="1">
    <location>
        <begin position="1"/>
        <end position="21"/>
    </location>
</feature>
<name>A0ABU1JEE0_9MICC</name>
<dbReference type="InterPro" id="IPR018392">
    <property type="entry name" value="LysM"/>
</dbReference>
<dbReference type="RefSeq" id="WP_309800096.1">
    <property type="nucleotide sequence ID" value="NZ_BAAAHY010000004.1"/>
</dbReference>